<keyword evidence="1" id="KW-0548">Nucleotidyltransferase</keyword>
<reference evidence="1 2" key="1">
    <citation type="journal article" date="2019" name="Commun. Biol.">
        <title>The bagworm genome reveals a unique fibroin gene that provides high tensile strength.</title>
        <authorList>
            <person name="Kono N."/>
            <person name="Nakamura H."/>
            <person name="Ohtoshi R."/>
            <person name="Tomita M."/>
            <person name="Numata K."/>
            <person name="Arakawa K."/>
        </authorList>
    </citation>
    <scope>NUCLEOTIDE SEQUENCE [LARGE SCALE GENOMIC DNA]</scope>
</reference>
<dbReference type="AlphaFoldDB" id="A0A4C1XAQ7"/>
<name>A0A4C1XAQ7_EUMVA</name>
<accession>A0A4C1XAQ7</accession>
<proteinExistence type="predicted"/>
<comment type="caution">
    <text evidence="1">The sequence shown here is derived from an EMBL/GenBank/DDBJ whole genome shotgun (WGS) entry which is preliminary data.</text>
</comment>
<keyword evidence="2" id="KW-1185">Reference proteome</keyword>
<dbReference type="Proteomes" id="UP000299102">
    <property type="component" value="Unassembled WGS sequence"/>
</dbReference>
<organism evidence="1 2">
    <name type="scientific">Eumeta variegata</name>
    <name type="common">Bagworm moth</name>
    <name type="synonym">Eumeta japonica</name>
    <dbReference type="NCBI Taxonomy" id="151549"/>
    <lineage>
        <taxon>Eukaryota</taxon>
        <taxon>Metazoa</taxon>
        <taxon>Ecdysozoa</taxon>
        <taxon>Arthropoda</taxon>
        <taxon>Hexapoda</taxon>
        <taxon>Insecta</taxon>
        <taxon>Pterygota</taxon>
        <taxon>Neoptera</taxon>
        <taxon>Endopterygota</taxon>
        <taxon>Lepidoptera</taxon>
        <taxon>Glossata</taxon>
        <taxon>Ditrysia</taxon>
        <taxon>Tineoidea</taxon>
        <taxon>Psychidae</taxon>
        <taxon>Oiketicinae</taxon>
        <taxon>Eumeta</taxon>
    </lineage>
</organism>
<evidence type="ECO:0000313" key="2">
    <source>
        <dbReference type="Proteomes" id="UP000299102"/>
    </source>
</evidence>
<dbReference type="EMBL" id="BGZK01000777">
    <property type="protein sequence ID" value="GBP60022.1"/>
    <property type="molecule type" value="Genomic_DNA"/>
</dbReference>
<dbReference type="GO" id="GO:0003964">
    <property type="term" value="F:RNA-directed DNA polymerase activity"/>
    <property type="evidence" value="ECO:0007669"/>
    <property type="project" value="UniProtKB-KW"/>
</dbReference>
<keyword evidence="1" id="KW-0695">RNA-directed DNA polymerase</keyword>
<keyword evidence="1" id="KW-0808">Transferase</keyword>
<gene>
    <name evidence="1" type="ORF">EVAR_44230_1</name>
</gene>
<sequence>MVDILNACLKNFYKSSIWKEAETQVHILDKSETDHEPKSEQKFFKVLPFLLSCIPHINDIPPPTACVQLALFVDDTALYYRVKHKKSTLLYLQSAIDELGRWCVFSLAVPKPLDRFQVIQNKFCRDVTNTHWLVQNLILHRDLELRTVVKFMKDASKRFFGIVESYPNALNHSTVFYEPPQPYHFIQRPRNLLANPPDTFTAAVESLMEVNDSNE</sequence>
<dbReference type="OrthoDB" id="10050074at2759"/>
<evidence type="ECO:0000313" key="1">
    <source>
        <dbReference type="EMBL" id="GBP60022.1"/>
    </source>
</evidence>
<protein>
    <submittedName>
        <fullName evidence="1">Probable RNA-directed DNA polymerase from transposon X-element</fullName>
    </submittedName>
</protein>